<feature type="compositionally biased region" description="Basic residues" evidence="1">
    <location>
        <begin position="949"/>
        <end position="959"/>
    </location>
</feature>
<feature type="transmembrane region" description="Helical" evidence="2">
    <location>
        <begin position="465"/>
        <end position="487"/>
    </location>
</feature>
<dbReference type="SMART" id="SM00563">
    <property type="entry name" value="PlsC"/>
    <property type="match status" value="1"/>
</dbReference>
<reference evidence="4 5" key="1">
    <citation type="submission" date="2019-03" db="EMBL/GenBank/DDBJ databases">
        <title>Sequencing 23 genomes of Wallemia ichthyophaga.</title>
        <authorList>
            <person name="Gostincar C."/>
        </authorList>
    </citation>
    <scope>NUCLEOTIDE SEQUENCE [LARGE SCALE GENOMIC DNA]</scope>
    <source>
        <strain evidence="4 5">EXF-8621</strain>
    </source>
</reference>
<dbReference type="EMBL" id="SPOF01000043">
    <property type="protein sequence ID" value="TIB09346.1"/>
    <property type="molecule type" value="Genomic_DNA"/>
</dbReference>
<sequence length="982" mass="109266">MVAGFVKHIQGKARDTCSSDAAAVFKRPTLTFFAVRRIGGLISLISLIQLPDLEEIPEVSLSVTPRLSLSFPQFVLTSITKTSKEVKSRGQRYLQSQPKGTPIVFVAAPHHNQFLDALLLSSEVLRASNRKLSFLTADKSMNRFFIGHMARAMESIPVKRAADAAKPGVGTIYMTHSAPTNHLFGIGTQFTHQVSPKMSIALSSSLGGASAEVVEIINDTHLILKNDLGKPQAINALKAVNPATTSQAIKYKVLPFINQEVMYKAVYDKLRDGGSIGIFPEGGSHDRSDLLPLKAGVSVMALGAMAANPDLQVKIVPVGLSYFHAHKFRSRAVIEFGDARAVPRDLVDLFTQGGADKRAACASLLDIIYDGLKSVTVQAPDYETLMVIQAGRRLFKTPGHHLTLGQVVELNRRLIAGYLSYKDDVKIIALRNKILKYNRRLQDLGIRDHQVEAATRKSWKSAGLLLYRVWLLLLWGLLAFPGAMLHLPVFLTAKYISHRKAKEALANSTVKIEARDVIGSWKVLVSLALIPLLYLYYVVLTTYIATRYGSQIGLSEFYIRWSPLFALLSLPYLGISALKFGEGGVDIYKSLRPLFVNLLPWNEKELSKIKRMRQDLANELTDIIEEYGPKQMEDFEKITSVPPIPAQAHSQQSSFQWLDEMLFGWSTTKRAGGGGIESESQSRGVQEDEVIDLDADSRYSMPGSFSISGAQALSKEAPLTPVPDVLNDGDFDKVVSFLDAPSLVRENGTISGSKSRRSSSDRNNRNQKKKDESYHPYNAANIERVRQDEEQARLSEQLETQVGRSEESKRKLDILRGRGKKGEKGEKSEQQQHPNFWQHLEQPPQTCKQSNEATAAINTDMQMVHPTPRWYDVDTSGDPSQAADAADAEDAADKSGSGSNSLKSRMKRQREDPMHDTRIKDRDDPLNDILQATAELDSAKRNKESTRSRRDKHSKHRKRDSSSLHKSKEREQSHARSRAHKV</sequence>
<dbReference type="InterPro" id="IPR052744">
    <property type="entry name" value="GPAT/DAPAT"/>
</dbReference>
<dbReference type="GO" id="GO:0004366">
    <property type="term" value="F:glycerol-3-phosphate O-acyltransferase activity"/>
    <property type="evidence" value="ECO:0007669"/>
    <property type="project" value="TreeGrafter"/>
</dbReference>
<proteinExistence type="predicted"/>
<protein>
    <recommendedName>
        <fullName evidence="3">Phospholipid/glycerol acyltransferase domain-containing protein</fullName>
    </recommendedName>
</protein>
<evidence type="ECO:0000313" key="5">
    <source>
        <dbReference type="Proteomes" id="UP000306954"/>
    </source>
</evidence>
<evidence type="ECO:0000259" key="3">
    <source>
        <dbReference type="SMART" id="SM00563"/>
    </source>
</evidence>
<evidence type="ECO:0000313" key="4">
    <source>
        <dbReference type="EMBL" id="TIB09346.1"/>
    </source>
</evidence>
<feature type="compositionally biased region" description="Basic and acidic residues" evidence="1">
    <location>
        <begin position="804"/>
        <end position="830"/>
    </location>
</feature>
<keyword evidence="2" id="KW-0812">Transmembrane</keyword>
<feature type="compositionally biased region" description="Basic and acidic residues" evidence="1">
    <location>
        <begin position="758"/>
        <end position="774"/>
    </location>
</feature>
<keyword evidence="2" id="KW-1133">Transmembrane helix</keyword>
<gene>
    <name evidence="4" type="ORF">E3P90_03324</name>
</gene>
<dbReference type="AlphaFoldDB" id="A0A4T0I546"/>
<dbReference type="InterPro" id="IPR002123">
    <property type="entry name" value="Plipid/glycerol_acylTrfase"/>
</dbReference>
<dbReference type="GO" id="GO:0016287">
    <property type="term" value="F:glycerone-phosphate O-acyltransferase activity"/>
    <property type="evidence" value="ECO:0007669"/>
    <property type="project" value="TreeGrafter"/>
</dbReference>
<accession>A0A4T0I546</accession>
<feature type="transmembrane region" description="Helical" evidence="2">
    <location>
        <begin position="523"/>
        <end position="545"/>
    </location>
</feature>
<name>A0A4T0I546_WALIC</name>
<dbReference type="Pfam" id="PF01553">
    <property type="entry name" value="Acyltransferase"/>
    <property type="match status" value="1"/>
</dbReference>
<dbReference type="Proteomes" id="UP000306954">
    <property type="component" value="Unassembled WGS sequence"/>
</dbReference>
<feature type="compositionally biased region" description="Polar residues" evidence="1">
    <location>
        <begin position="843"/>
        <end position="861"/>
    </location>
</feature>
<organism evidence="4 5">
    <name type="scientific">Wallemia ichthyophaga</name>
    <dbReference type="NCBI Taxonomy" id="245174"/>
    <lineage>
        <taxon>Eukaryota</taxon>
        <taxon>Fungi</taxon>
        <taxon>Dikarya</taxon>
        <taxon>Basidiomycota</taxon>
        <taxon>Wallemiomycotina</taxon>
        <taxon>Wallemiomycetes</taxon>
        <taxon>Wallemiales</taxon>
        <taxon>Wallemiaceae</taxon>
        <taxon>Wallemia</taxon>
    </lineage>
</organism>
<feature type="compositionally biased region" description="Basic and acidic residues" evidence="1">
    <location>
        <begin position="909"/>
        <end position="925"/>
    </location>
</feature>
<dbReference type="GO" id="GO:0008654">
    <property type="term" value="P:phospholipid biosynthetic process"/>
    <property type="evidence" value="ECO:0007669"/>
    <property type="project" value="TreeGrafter"/>
</dbReference>
<dbReference type="SUPFAM" id="SSF69593">
    <property type="entry name" value="Glycerol-3-phosphate (1)-acyltransferase"/>
    <property type="match status" value="1"/>
</dbReference>
<dbReference type="PANTHER" id="PTHR31605:SF0">
    <property type="entry name" value="GLYCEROL-3-PHOSPHATE O-ACYLTRANSFERASE 1"/>
    <property type="match status" value="1"/>
</dbReference>
<feature type="compositionally biased region" description="Basic and acidic residues" evidence="1">
    <location>
        <begin position="960"/>
        <end position="974"/>
    </location>
</feature>
<feature type="domain" description="Phospholipid/glycerol acyltransferase" evidence="3">
    <location>
        <begin position="104"/>
        <end position="323"/>
    </location>
</feature>
<feature type="compositionally biased region" description="Basic and acidic residues" evidence="1">
    <location>
        <begin position="937"/>
        <end position="948"/>
    </location>
</feature>
<evidence type="ECO:0000256" key="2">
    <source>
        <dbReference type="SAM" id="Phobius"/>
    </source>
</evidence>
<comment type="caution">
    <text evidence="4">The sequence shown here is derived from an EMBL/GenBank/DDBJ whole genome shotgun (WGS) entry which is preliminary data.</text>
</comment>
<keyword evidence="2" id="KW-0472">Membrane</keyword>
<feature type="region of interest" description="Disordered" evidence="1">
    <location>
        <begin position="746"/>
        <end position="982"/>
    </location>
</feature>
<evidence type="ECO:0000256" key="1">
    <source>
        <dbReference type="SAM" id="MobiDB-lite"/>
    </source>
</evidence>
<dbReference type="PANTHER" id="PTHR31605">
    <property type="entry name" value="GLYCEROL-3-PHOSPHATE O-ACYLTRANSFERASE 1"/>
    <property type="match status" value="1"/>
</dbReference>
<feature type="compositionally biased region" description="Basic and acidic residues" evidence="1">
    <location>
        <begin position="783"/>
        <end position="793"/>
    </location>
</feature>